<accession>A0A7G2CBQ5</accession>
<dbReference type="Gene3D" id="3.30.70.580">
    <property type="entry name" value="Pseudouridine synthase I, catalytic domain, N-terminal subdomain"/>
    <property type="match status" value="1"/>
</dbReference>
<comment type="similarity">
    <text evidence="1">Belongs to the tRNA pseudouridine synthase TruA family.</text>
</comment>
<feature type="compositionally biased region" description="Acidic residues" evidence="6">
    <location>
        <begin position="279"/>
        <end position="292"/>
    </location>
</feature>
<gene>
    <name evidence="8" type="ORF">ADEAN_000442700</name>
</gene>
<keyword evidence="2" id="KW-0819">tRNA processing</keyword>
<protein>
    <submittedName>
        <fullName evidence="8">tRNA pseudouridine synthase, putative</fullName>
    </submittedName>
</protein>
<evidence type="ECO:0000256" key="6">
    <source>
        <dbReference type="SAM" id="MobiDB-lite"/>
    </source>
</evidence>
<dbReference type="GO" id="GO:0005634">
    <property type="term" value="C:nucleus"/>
    <property type="evidence" value="ECO:0007669"/>
    <property type="project" value="TreeGrafter"/>
</dbReference>
<feature type="binding site" evidence="5">
    <location>
        <position position="194"/>
    </location>
    <ligand>
        <name>substrate</name>
    </ligand>
</feature>
<dbReference type="Proteomes" id="UP000515908">
    <property type="component" value="Chromosome 07"/>
</dbReference>
<evidence type="ECO:0000256" key="4">
    <source>
        <dbReference type="PIRSR" id="PIRSR641708-1"/>
    </source>
</evidence>
<dbReference type="InterPro" id="IPR001406">
    <property type="entry name" value="PsdUridine_synth_TruA"/>
</dbReference>
<dbReference type="GO" id="GO:0031119">
    <property type="term" value="P:tRNA pseudouridine synthesis"/>
    <property type="evidence" value="ECO:0007669"/>
    <property type="project" value="InterPro"/>
</dbReference>
<feature type="domain" description="Pseudouridine synthase I TruA alpha/beta" evidence="7">
    <location>
        <begin position="436"/>
        <end position="516"/>
    </location>
</feature>
<evidence type="ECO:0000259" key="7">
    <source>
        <dbReference type="Pfam" id="PF01416"/>
    </source>
</evidence>
<keyword evidence="9" id="KW-1185">Reference proteome</keyword>
<dbReference type="CDD" id="cd02568">
    <property type="entry name" value="PseudoU_synth_PUS1_PUS2"/>
    <property type="match status" value="1"/>
</dbReference>
<dbReference type="OrthoDB" id="10256309at2759"/>
<dbReference type="PANTHER" id="PTHR11142:SF9">
    <property type="entry name" value="TRNA PSEUDOURIDINE SYNTHASE-RELATED"/>
    <property type="match status" value="1"/>
</dbReference>
<dbReference type="Gene3D" id="3.30.70.660">
    <property type="entry name" value="Pseudouridine synthase I, catalytic domain, C-terminal subdomain"/>
    <property type="match status" value="2"/>
</dbReference>
<dbReference type="GO" id="GO:1990481">
    <property type="term" value="P:mRNA pseudouridine synthesis"/>
    <property type="evidence" value="ECO:0007669"/>
    <property type="project" value="TreeGrafter"/>
</dbReference>
<dbReference type="InterPro" id="IPR020095">
    <property type="entry name" value="PsdUridine_synth_TruA_C"/>
</dbReference>
<feature type="compositionally biased region" description="Basic residues" evidence="6">
    <location>
        <begin position="248"/>
        <end position="265"/>
    </location>
</feature>
<dbReference type="InterPro" id="IPR020103">
    <property type="entry name" value="PsdUridine_synth_cat_dom_sf"/>
</dbReference>
<dbReference type="EMBL" id="LR877151">
    <property type="protein sequence ID" value="CAD2216949.1"/>
    <property type="molecule type" value="Genomic_DNA"/>
</dbReference>
<organism evidence="8 9">
    <name type="scientific">Angomonas deanei</name>
    <dbReference type="NCBI Taxonomy" id="59799"/>
    <lineage>
        <taxon>Eukaryota</taxon>
        <taxon>Discoba</taxon>
        <taxon>Euglenozoa</taxon>
        <taxon>Kinetoplastea</taxon>
        <taxon>Metakinetoplastina</taxon>
        <taxon>Trypanosomatida</taxon>
        <taxon>Trypanosomatidae</taxon>
        <taxon>Strigomonadinae</taxon>
        <taxon>Angomonas</taxon>
    </lineage>
</organism>
<feature type="region of interest" description="Disordered" evidence="6">
    <location>
        <begin position="239"/>
        <end position="300"/>
    </location>
</feature>
<evidence type="ECO:0000256" key="1">
    <source>
        <dbReference type="ARBA" id="ARBA00009375"/>
    </source>
</evidence>
<evidence type="ECO:0000256" key="2">
    <source>
        <dbReference type="ARBA" id="ARBA00022694"/>
    </source>
</evidence>
<dbReference type="GO" id="GO:0009982">
    <property type="term" value="F:pseudouridine synthase activity"/>
    <property type="evidence" value="ECO:0007669"/>
    <property type="project" value="InterPro"/>
</dbReference>
<dbReference type="SUPFAM" id="SSF55120">
    <property type="entry name" value="Pseudouridine synthase"/>
    <property type="match status" value="1"/>
</dbReference>
<dbReference type="GO" id="GO:0003723">
    <property type="term" value="F:RNA binding"/>
    <property type="evidence" value="ECO:0007669"/>
    <property type="project" value="InterPro"/>
</dbReference>
<dbReference type="AlphaFoldDB" id="A0A7G2CBQ5"/>
<dbReference type="InterPro" id="IPR041708">
    <property type="entry name" value="PUS1/PUS2-like"/>
</dbReference>
<dbReference type="Pfam" id="PF01416">
    <property type="entry name" value="PseudoU_synth_1"/>
    <property type="match status" value="1"/>
</dbReference>
<dbReference type="VEuPathDB" id="TriTrypDB:ADEAN_000442700"/>
<reference evidence="8 9" key="1">
    <citation type="submission" date="2020-08" db="EMBL/GenBank/DDBJ databases">
        <authorList>
            <person name="Newling K."/>
            <person name="Davey J."/>
            <person name="Forrester S."/>
        </authorList>
    </citation>
    <scope>NUCLEOTIDE SEQUENCE [LARGE SCALE GENOMIC DNA]</scope>
    <source>
        <strain evidence="9">Crithidia deanei Carvalho (ATCC PRA-265)</strain>
    </source>
</reference>
<sequence>MANVEQKEVEEAPPTPVIEGCQQYRYYKVPDGMKRLRSKRKVAIVFGYVGERYCGLQWNHRPEYPTIEEALLKALYETDMISLANISTRKVQQLIGFERASRTDKGVHALRNVVSVNLMLPYSEEYAQKYLAQRAAGEGEKDTSKENEDAGMMFSCEAAKALLNKALPSDIHVYDIVPVTQSFNAYLNCEGRRYEYYLPTFALMGSEEYQKHYFPPSLAPSYPGPEDVDHREGGLIAITRTETDGPTKKSKAPKKKGHFPRRKRPRTDDEEEAKRKADEEEEENNEEEEATADGEAPPPKETMFLFCTIAEEAMRRTAQYRIKEEQLNYVRELFHAYEGTHSFHNFTPGSRDVASAHRFIKQITVSEPFVVQPDDPTLLETVQYWTPSRFFAPDDVLANTFSKRAEKPQVEVKESGTGLVTAAGLTAQFTESEEEELRENMRRKMKRVYADGIEVVRIELHGQSFMLNQIRKMIGAVVCLTASGLPKSYLQETLLGKGIRRGIPMAPANGLFLSYLDFTGYGRRLVRIQQEGRNGANKRQLDVEQVDEAELEKQRRFIINVILRNEMVEDMMGKWMRSLRHVVRLSWQKDIP</sequence>
<evidence type="ECO:0000256" key="3">
    <source>
        <dbReference type="ARBA" id="ARBA00023235"/>
    </source>
</evidence>
<evidence type="ECO:0000313" key="8">
    <source>
        <dbReference type="EMBL" id="CAD2216949.1"/>
    </source>
</evidence>
<keyword evidence="3" id="KW-0413">Isomerase</keyword>
<feature type="active site" description="Nucleophile" evidence="4">
    <location>
        <position position="104"/>
    </location>
</feature>
<dbReference type="InterPro" id="IPR020097">
    <property type="entry name" value="PsdUridine_synth_TruA_a/b_dom"/>
</dbReference>
<evidence type="ECO:0000313" key="9">
    <source>
        <dbReference type="Proteomes" id="UP000515908"/>
    </source>
</evidence>
<name>A0A7G2CBQ5_9TRYP</name>
<dbReference type="PANTHER" id="PTHR11142">
    <property type="entry name" value="PSEUDOURIDYLATE SYNTHASE"/>
    <property type="match status" value="1"/>
</dbReference>
<dbReference type="InterPro" id="IPR020094">
    <property type="entry name" value="TruA/RsuA/RluB/E/F_N"/>
</dbReference>
<evidence type="ECO:0000256" key="5">
    <source>
        <dbReference type="PIRSR" id="PIRSR641708-2"/>
    </source>
</evidence>
<proteinExistence type="inferred from homology"/>